<dbReference type="InterPro" id="IPR044560">
    <property type="entry name" value="MOase"/>
</dbReference>
<evidence type="ECO:0000259" key="4">
    <source>
        <dbReference type="Pfam" id="PF01494"/>
    </source>
</evidence>
<keyword evidence="1" id="KW-0560">Oxidoreductase</keyword>
<dbReference type="PANTHER" id="PTHR45934">
    <property type="entry name" value="FAD/NAD(P)-BINDING OXIDOREDUCTASE FAMILY PROTEIN"/>
    <property type="match status" value="1"/>
</dbReference>
<dbReference type="Pfam" id="PF01494">
    <property type="entry name" value="FAD_binding_3"/>
    <property type="match status" value="1"/>
</dbReference>
<sequence>MVSRAATHTPMEKEQQHEVAIVGAGIAGLATAVGLKRVGLPSLVLEKSPELRAAGAALTLFPNAWRALEALGVAHKLTPLYQAIERSRVTDLSSGTTREVPFSRTNRGDTGIRSVHRKALLEALAEELEPGTIRFSSKITSIDQEGSSPLTALHLDDGSVIKAKVVIGCDGVHSVVARWLGLAEAIDSGRSAIRGLAVFPEGHELINSEALQYLGDGKRAGLVPLNSKELYFFITHTSTAAGKPLSPPSSFTKEMAAEAELTLIEVTENLAKDFPPEVQTAVRHLDPATVSWAPLLFRAPWNIVLGRIHRGCVAVSGDAMHPMTPEIGQGGCAALEDAVVLARSLARARSSAQLAAGVEGYTRERRWRSAGVVAAAYLSGWVQQGGNAGVWRWAAKWFRRRIYYRFIHPRIVEAIRGYDCGDLPPAE</sequence>
<evidence type="ECO:0000256" key="3">
    <source>
        <dbReference type="ARBA" id="ARBA00024018"/>
    </source>
</evidence>
<keyword evidence="2" id="KW-0503">Monooxygenase</keyword>
<dbReference type="GO" id="GO:0004497">
    <property type="term" value="F:monooxygenase activity"/>
    <property type="evidence" value="ECO:0007669"/>
    <property type="project" value="UniProtKB-KW"/>
</dbReference>
<reference evidence="5" key="1">
    <citation type="submission" date="2021-03" db="EMBL/GenBank/DDBJ databases">
        <authorList>
            <consortium name="Genoscope - CEA"/>
            <person name="William W."/>
        </authorList>
    </citation>
    <scope>NUCLEOTIDE SEQUENCE</scope>
    <source>
        <strain evidence="5">Doubled-haploid Pahang</strain>
    </source>
</reference>
<protein>
    <submittedName>
        <fullName evidence="5">(wild Malaysian banana) hypothetical protein</fullName>
    </submittedName>
</protein>
<dbReference type="SUPFAM" id="SSF51905">
    <property type="entry name" value="FAD/NAD(P)-binding domain"/>
    <property type="match status" value="1"/>
</dbReference>
<dbReference type="EMBL" id="HG996470">
    <property type="protein sequence ID" value="CAG1838882.1"/>
    <property type="molecule type" value="Genomic_DNA"/>
</dbReference>
<accession>A0A8D6ZZB9</accession>
<dbReference type="AlphaFoldDB" id="A0A8D6ZZB9"/>
<organism evidence="5">
    <name type="scientific">Musa acuminata subsp. malaccensis</name>
    <name type="common">Wild banana</name>
    <name type="synonym">Musa malaccensis</name>
    <dbReference type="NCBI Taxonomy" id="214687"/>
    <lineage>
        <taxon>Eukaryota</taxon>
        <taxon>Viridiplantae</taxon>
        <taxon>Streptophyta</taxon>
        <taxon>Embryophyta</taxon>
        <taxon>Tracheophyta</taxon>
        <taxon>Spermatophyta</taxon>
        <taxon>Magnoliopsida</taxon>
        <taxon>Liliopsida</taxon>
        <taxon>Zingiberales</taxon>
        <taxon>Musaceae</taxon>
        <taxon>Musa</taxon>
    </lineage>
</organism>
<evidence type="ECO:0000313" key="5">
    <source>
        <dbReference type="EMBL" id="CAG1838882.1"/>
    </source>
</evidence>
<feature type="domain" description="FAD-binding" evidence="4">
    <location>
        <begin position="18"/>
        <end position="374"/>
    </location>
</feature>
<dbReference type="InterPro" id="IPR036188">
    <property type="entry name" value="FAD/NAD-bd_sf"/>
</dbReference>
<dbReference type="PANTHER" id="PTHR45934:SF1">
    <property type="entry name" value="OS04G0423100 PROTEIN"/>
    <property type="match status" value="1"/>
</dbReference>
<gene>
    <name evidence="5" type="ORF">GSMUA_270590.1</name>
</gene>
<evidence type="ECO:0000256" key="1">
    <source>
        <dbReference type="ARBA" id="ARBA00023002"/>
    </source>
</evidence>
<name>A0A8D6ZZB9_MUSAM</name>
<proteinExistence type="inferred from homology"/>
<dbReference type="InterPro" id="IPR002938">
    <property type="entry name" value="FAD-bd"/>
</dbReference>
<dbReference type="Gene3D" id="3.50.50.60">
    <property type="entry name" value="FAD/NAD(P)-binding domain"/>
    <property type="match status" value="1"/>
</dbReference>
<dbReference type="GO" id="GO:0071949">
    <property type="term" value="F:FAD binding"/>
    <property type="evidence" value="ECO:0007669"/>
    <property type="project" value="InterPro"/>
</dbReference>
<dbReference type="PRINTS" id="PR00420">
    <property type="entry name" value="RNGMNOXGNASE"/>
</dbReference>
<evidence type="ECO:0000256" key="2">
    <source>
        <dbReference type="ARBA" id="ARBA00023033"/>
    </source>
</evidence>
<comment type="similarity">
    <text evidence="3">Belongs to the 3-hydroxybenzoate 6-hydroxylase family.</text>
</comment>